<gene>
    <name evidence="3" type="ORF">MiTs_01874</name>
</gene>
<protein>
    <submittedName>
        <fullName evidence="3">Uncharacterized protein</fullName>
    </submittedName>
</protein>
<dbReference type="Pfam" id="PF13424">
    <property type="entry name" value="TPR_12"/>
    <property type="match status" value="1"/>
</dbReference>
<evidence type="ECO:0000256" key="2">
    <source>
        <dbReference type="ARBA" id="ARBA00022803"/>
    </source>
</evidence>
<dbReference type="Proteomes" id="UP000324689">
    <property type="component" value="Unassembled WGS sequence"/>
</dbReference>
<dbReference type="PANTHER" id="PTHR45641">
    <property type="entry name" value="TETRATRICOPEPTIDE REPEAT PROTEIN (AFU_ORTHOLOGUE AFUA_6G03870)"/>
    <property type="match status" value="1"/>
</dbReference>
<dbReference type="SUPFAM" id="SSF48452">
    <property type="entry name" value="TPR-like"/>
    <property type="match status" value="1"/>
</dbReference>
<dbReference type="InterPro" id="IPR011990">
    <property type="entry name" value="TPR-like_helical_dom_sf"/>
</dbReference>
<reference evidence="3 4" key="1">
    <citation type="submission" date="2018-09" db="EMBL/GenBank/DDBJ databases">
        <title>Evolutionary history of phycoerythrin pigmentation in the water bloom-forming cyanobacterium Microcystis aeruginosa.</title>
        <authorList>
            <person name="Tanabe Y."/>
            <person name="Tanabe Y."/>
            <person name="Yamaguchi H."/>
        </authorList>
    </citation>
    <scope>NUCLEOTIDE SEQUENCE [LARGE SCALE GENOMIC DNA]</scope>
    <source>
        <strain evidence="3 4">NIES-2521</strain>
    </source>
</reference>
<comment type="caution">
    <text evidence="3">The sequence shown here is derived from an EMBL/GenBank/DDBJ whole genome shotgun (WGS) entry which is preliminary data.</text>
</comment>
<accession>A0A5A5RY40</accession>
<dbReference type="EMBL" id="BHVQ01000018">
    <property type="protein sequence ID" value="GCA79875.1"/>
    <property type="molecule type" value="Genomic_DNA"/>
</dbReference>
<evidence type="ECO:0000256" key="1">
    <source>
        <dbReference type="ARBA" id="ARBA00022737"/>
    </source>
</evidence>
<dbReference type="Gene3D" id="1.25.40.10">
    <property type="entry name" value="Tetratricopeptide repeat domain"/>
    <property type="match status" value="1"/>
</dbReference>
<evidence type="ECO:0000313" key="4">
    <source>
        <dbReference type="Proteomes" id="UP000324689"/>
    </source>
</evidence>
<dbReference type="SMART" id="SM00028">
    <property type="entry name" value="TPR"/>
    <property type="match status" value="3"/>
</dbReference>
<proteinExistence type="predicted"/>
<keyword evidence="1" id="KW-0677">Repeat</keyword>
<organism evidence="3 4">
    <name type="scientific">Microcystis aeruginosa NIES-2521</name>
    <dbReference type="NCBI Taxonomy" id="2303983"/>
    <lineage>
        <taxon>Bacteria</taxon>
        <taxon>Bacillati</taxon>
        <taxon>Cyanobacteriota</taxon>
        <taxon>Cyanophyceae</taxon>
        <taxon>Oscillatoriophycideae</taxon>
        <taxon>Chroococcales</taxon>
        <taxon>Microcystaceae</taxon>
        <taxon>Microcystis</taxon>
    </lineage>
</organism>
<dbReference type="Pfam" id="PF13374">
    <property type="entry name" value="TPR_10"/>
    <property type="match status" value="1"/>
</dbReference>
<sequence length="259" mass="29568">MRSYLKDNRIDTQIEEAKLLCQDLGYLPLGLELVARLLVRRQYWKISKIRQELAEKGLDEPSLDKNPKFHGEMTAERGLKAAFGEYPQYIADEDLFWSYTGLARYYNGQGLYAIAEPYYQACLTATLTRLGDNHPHVAASLNNLAGLYDSQGRYTEAEPLFLQALDLYKRLLGDNHPDVATSLNNLAALYDSQGRYTEAEPLHLEAINIATQVLGENHPHTQTVYQNYLEMLSQLPEAELRQRFPDEVVEMLKPKPPHP</sequence>
<name>A0A5A5RY40_MICAE</name>
<dbReference type="RefSeq" id="WP_253852340.1">
    <property type="nucleotide sequence ID" value="NZ_BHVQ01000018.1"/>
</dbReference>
<dbReference type="PANTHER" id="PTHR45641:SF19">
    <property type="entry name" value="NEPHROCYSTIN-3"/>
    <property type="match status" value="1"/>
</dbReference>
<dbReference type="AlphaFoldDB" id="A0A5A5RY40"/>
<keyword evidence="2" id="KW-0802">TPR repeat</keyword>
<dbReference type="InterPro" id="IPR019734">
    <property type="entry name" value="TPR_rpt"/>
</dbReference>
<evidence type="ECO:0000313" key="3">
    <source>
        <dbReference type="EMBL" id="GCA79875.1"/>
    </source>
</evidence>